<dbReference type="InterPro" id="IPR051299">
    <property type="entry name" value="AB_hydrolase_lip/est"/>
</dbReference>
<dbReference type="EMBL" id="CAJRGZ010000019">
    <property type="protein sequence ID" value="CAG5158722.1"/>
    <property type="molecule type" value="Genomic_DNA"/>
</dbReference>
<dbReference type="Gene3D" id="3.40.50.1820">
    <property type="entry name" value="alpha/beta hydrolase"/>
    <property type="match status" value="1"/>
</dbReference>
<dbReference type="InterPro" id="IPR002921">
    <property type="entry name" value="Fungal_lipase-type"/>
</dbReference>
<comment type="caution">
    <text evidence="5">The sequence shown here is derived from an EMBL/GenBank/DDBJ whole genome shotgun (WGS) entry which is preliminary data.</text>
</comment>
<evidence type="ECO:0000256" key="3">
    <source>
        <dbReference type="SAM" id="SignalP"/>
    </source>
</evidence>
<dbReference type="Proteomes" id="UP000676310">
    <property type="component" value="Unassembled WGS sequence"/>
</dbReference>
<dbReference type="InterPro" id="IPR029058">
    <property type="entry name" value="AB_hydrolase_fold"/>
</dbReference>
<gene>
    <name evidence="5" type="ORF">ALTATR162_LOCUS5223</name>
</gene>
<feature type="domain" description="Fungal lipase-type" evidence="4">
    <location>
        <begin position="102"/>
        <end position="242"/>
    </location>
</feature>
<organism evidence="5 6">
    <name type="scientific">Alternaria atra</name>
    <dbReference type="NCBI Taxonomy" id="119953"/>
    <lineage>
        <taxon>Eukaryota</taxon>
        <taxon>Fungi</taxon>
        <taxon>Dikarya</taxon>
        <taxon>Ascomycota</taxon>
        <taxon>Pezizomycotina</taxon>
        <taxon>Dothideomycetes</taxon>
        <taxon>Pleosporomycetidae</taxon>
        <taxon>Pleosporales</taxon>
        <taxon>Pleosporineae</taxon>
        <taxon>Pleosporaceae</taxon>
        <taxon>Alternaria</taxon>
        <taxon>Alternaria sect. Ulocladioides</taxon>
    </lineage>
</organism>
<accession>A0A8J2N1I4</accession>
<evidence type="ECO:0000313" key="5">
    <source>
        <dbReference type="EMBL" id="CAG5158722.1"/>
    </source>
</evidence>
<keyword evidence="2" id="KW-0378">Hydrolase</keyword>
<reference evidence="5" key="1">
    <citation type="submission" date="2021-05" db="EMBL/GenBank/DDBJ databases">
        <authorList>
            <person name="Stam R."/>
        </authorList>
    </citation>
    <scope>NUCLEOTIDE SEQUENCE</scope>
    <source>
        <strain evidence="5">CS162</strain>
    </source>
</reference>
<dbReference type="PANTHER" id="PTHR46640:SF1">
    <property type="entry name" value="FUNGAL LIPASE-LIKE DOMAIN-CONTAINING PROTEIN-RELATED"/>
    <property type="match status" value="1"/>
</dbReference>
<name>A0A8J2N1I4_9PLEO</name>
<keyword evidence="1 3" id="KW-0732">Signal</keyword>
<dbReference type="OrthoDB" id="426718at2759"/>
<dbReference type="SUPFAM" id="SSF53474">
    <property type="entry name" value="alpha/beta-Hydrolases"/>
    <property type="match status" value="1"/>
</dbReference>
<dbReference type="Pfam" id="PF01764">
    <property type="entry name" value="Lipase_3"/>
    <property type="match status" value="1"/>
</dbReference>
<protein>
    <recommendedName>
        <fullName evidence="4">Fungal lipase-type domain-containing protein</fullName>
    </recommendedName>
</protein>
<dbReference type="PANTHER" id="PTHR46640">
    <property type="entry name" value="TRIACYLGLYCEROL LIPASE, PUTATIVE (AFU_ORTHOLOGUE AFUA_6G06510)-RELATED"/>
    <property type="match status" value="1"/>
</dbReference>
<dbReference type="GO" id="GO:0016787">
    <property type="term" value="F:hydrolase activity"/>
    <property type="evidence" value="ECO:0007669"/>
    <property type="project" value="UniProtKB-KW"/>
</dbReference>
<sequence>MKLTTFTVVAALAAPFVQAAPTELRQLVNRQTRPKELIQPELYPVLQRYTRYAVASLATFVYGFGTCKSPPFESKLVRTVVSNILSDTQIAVFQDDAAKEFIVSFPGTSSVQDFGTDFNFFFMPFDTAPGCTGCQVHGGVLNGWRSVQAGLTKALAELRAEEPTYSTIIVGHSLGGGLASIAYTDLKSNGIPVEAVYTMGSLRVGNQQYADFTDKLSGASDTQLGSLIRITHRIDGVPGLPLTPMGFVHTRTEIYELDTALVGGTQSAATTFRCYGQEAPDCNKGTAVGFINQDHLVYTGIDMTTPEQCNN</sequence>
<dbReference type="RefSeq" id="XP_043168777.1">
    <property type="nucleotide sequence ID" value="XM_043312842.1"/>
</dbReference>
<dbReference type="AlphaFoldDB" id="A0A8J2N1I4"/>
<feature type="signal peptide" evidence="3">
    <location>
        <begin position="1"/>
        <end position="19"/>
    </location>
</feature>
<feature type="chain" id="PRO_5035248906" description="Fungal lipase-type domain-containing protein" evidence="3">
    <location>
        <begin position="20"/>
        <end position="311"/>
    </location>
</feature>
<dbReference type="CDD" id="cd00519">
    <property type="entry name" value="Lipase_3"/>
    <property type="match status" value="1"/>
</dbReference>
<dbReference type="GO" id="GO:0006629">
    <property type="term" value="P:lipid metabolic process"/>
    <property type="evidence" value="ECO:0007669"/>
    <property type="project" value="InterPro"/>
</dbReference>
<evidence type="ECO:0000259" key="4">
    <source>
        <dbReference type="Pfam" id="PF01764"/>
    </source>
</evidence>
<dbReference type="GeneID" id="67016978"/>
<keyword evidence="6" id="KW-1185">Reference proteome</keyword>
<evidence type="ECO:0000256" key="1">
    <source>
        <dbReference type="ARBA" id="ARBA00022729"/>
    </source>
</evidence>
<evidence type="ECO:0000256" key="2">
    <source>
        <dbReference type="ARBA" id="ARBA00022801"/>
    </source>
</evidence>
<evidence type="ECO:0000313" key="6">
    <source>
        <dbReference type="Proteomes" id="UP000676310"/>
    </source>
</evidence>
<proteinExistence type="predicted"/>